<gene>
    <name evidence="2" type="ORF">GKA01_10310</name>
</gene>
<proteinExistence type="predicted"/>
<comment type="caution">
    <text evidence="2">The sequence shown here is derived from an EMBL/GenBank/DDBJ whole genome shotgun (WGS) entry which is preliminary data.</text>
</comment>
<dbReference type="Pfam" id="PF13717">
    <property type="entry name" value="Zn_ribbon_4"/>
    <property type="match status" value="1"/>
</dbReference>
<organism evidence="2 3">
    <name type="scientific">Gluconobacter kanchanaburiensis NBRC 103587</name>
    <dbReference type="NCBI Taxonomy" id="1307948"/>
    <lineage>
        <taxon>Bacteria</taxon>
        <taxon>Pseudomonadati</taxon>
        <taxon>Pseudomonadota</taxon>
        <taxon>Alphaproteobacteria</taxon>
        <taxon>Acetobacterales</taxon>
        <taxon>Acetobacteraceae</taxon>
        <taxon>Gluconobacter</taxon>
    </lineage>
</organism>
<dbReference type="EMBL" id="BJVA01000004">
    <property type="protein sequence ID" value="GEK95834.1"/>
    <property type="molecule type" value="Genomic_DNA"/>
</dbReference>
<sequence length="171" mass="17861">MRFECPHCHAVFEVPEARAKGVKRLRCANCGDSWDFVSQAADPVAHSENPLDARSDASADIPAEFKVPDEESREMPIVAEVVGAPGEARAWTIGHVASRNATSRSAVLHSRSAGDLQAQTADNSPAMIGSTAAWAAAWGGSLVLAGLGLASIYYCVGVGFFSALPGIGHLS</sequence>
<dbReference type="Proteomes" id="UP000321079">
    <property type="component" value="Unassembled WGS sequence"/>
</dbReference>
<evidence type="ECO:0000313" key="3">
    <source>
        <dbReference type="Proteomes" id="UP000321079"/>
    </source>
</evidence>
<feature type="domain" description="Zinc finger/thioredoxin putative" evidence="1">
    <location>
        <begin position="1"/>
        <end position="34"/>
    </location>
</feature>
<protein>
    <recommendedName>
        <fullName evidence="1">Zinc finger/thioredoxin putative domain-containing protein</fullName>
    </recommendedName>
</protein>
<dbReference type="NCBIfam" id="TIGR02098">
    <property type="entry name" value="MJ0042_CXXC"/>
    <property type="match status" value="1"/>
</dbReference>
<accession>A0A511B657</accession>
<evidence type="ECO:0000313" key="2">
    <source>
        <dbReference type="EMBL" id="GEK95834.1"/>
    </source>
</evidence>
<reference evidence="2 3" key="1">
    <citation type="submission" date="2019-07" db="EMBL/GenBank/DDBJ databases">
        <title>Whole genome shotgun sequence of Gluconobacter kanchanaburiensis NBRC 103587.</title>
        <authorList>
            <person name="Hosoyama A."/>
            <person name="Uohara A."/>
            <person name="Ohji S."/>
            <person name="Ichikawa N."/>
        </authorList>
    </citation>
    <scope>NUCLEOTIDE SEQUENCE [LARGE SCALE GENOMIC DNA]</scope>
    <source>
        <strain evidence="2 3">NBRC 103587</strain>
    </source>
</reference>
<dbReference type="OrthoDB" id="7159357at2"/>
<dbReference type="InterPro" id="IPR011723">
    <property type="entry name" value="Znf/thioredoxin_put"/>
</dbReference>
<evidence type="ECO:0000259" key="1">
    <source>
        <dbReference type="Pfam" id="PF13717"/>
    </source>
</evidence>
<keyword evidence="3" id="KW-1185">Reference proteome</keyword>
<name>A0A511B657_9PROT</name>
<dbReference type="AlphaFoldDB" id="A0A511B657"/>